<feature type="signal peptide" evidence="1">
    <location>
        <begin position="1"/>
        <end position="27"/>
    </location>
</feature>
<dbReference type="OrthoDB" id="9799980at2"/>
<evidence type="ECO:0008006" key="4">
    <source>
        <dbReference type="Google" id="ProtNLM"/>
    </source>
</evidence>
<reference evidence="2 3" key="1">
    <citation type="submission" date="2017-02" db="EMBL/GenBank/DDBJ databases">
        <title>Pseudoalteromonas ulvae TC14 Genome.</title>
        <authorList>
            <person name="Molmeret M."/>
        </authorList>
    </citation>
    <scope>NUCLEOTIDE SEQUENCE [LARGE SCALE GENOMIC DNA]</scope>
    <source>
        <strain evidence="2">TC14</strain>
    </source>
</reference>
<dbReference type="RefSeq" id="WP_086742600.1">
    <property type="nucleotide sequence ID" value="NZ_MWPV01000001.1"/>
</dbReference>
<evidence type="ECO:0000313" key="3">
    <source>
        <dbReference type="Proteomes" id="UP000194841"/>
    </source>
</evidence>
<proteinExistence type="predicted"/>
<organism evidence="2 3">
    <name type="scientific">Pseudoalteromonas ulvae</name>
    <dbReference type="NCBI Taxonomy" id="107327"/>
    <lineage>
        <taxon>Bacteria</taxon>
        <taxon>Pseudomonadati</taxon>
        <taxon>Pseudomonadota</taxon>
        <taxon>Gammaproteobacteria</taxon>
        <taxon>Alteromonadales</taxon>
        <taxon>Pseudoalteromonadaceae</taxon>
        <taxon>Pseudoalteromonas</taxon>
    </lineage>
</organism>
<dbReference type="EMBL" id="MWPV01000001">
    <property type="protein sequence ID" value="OUL59207.1"/>
    <property type="molecule type" value="Genomic_DNA"/>
</dbReference>
<dbReference type="PANTHER" id="PTHR36175:SF1">
    <property type="entry name" value="CYANOPHYCINASE"/>
    <property type="match status" value="1"/>
</dbReference>
<evidence type="ECO:0000256" key="1">
    <source>
        <dbReference type="SAM" id="SignalP"/>
    </source>
</evidence>
<dbReference type="Gene3D" id="3.40.50.880">
    <property type="match status" value="1"/>
</dbReference>
<comment type="caution">
    <text evidence="2">The sequence shown here is derived from an EMBL/GenBank/DDBJ whole genome shotgun (WGS) entry which is preliminary data.</text>
</comment>
<dbReference type="Proteomes" id="UP000194841">
    <property type="component" value="Unassembled WGS sequence"/>
</dbReference>
<keyword evidence="1" id="KW-0732">Signal</keyword>
<feature type="chain" id="PRO_5012647849" description="Cyanophycinase" evidence="1">
    <location>
        <begin position="28"/>
        <end position="599"/>
    </location>
</feature>
<protein>
    <recommendedName>
        <fullName evidence="4">Cyanophycinase</fullName>
    </recommendedName>
</protein>
<dbReference type="PANTHER" id="PTHR36175">
    <property type="entry name" value="CYANOPHYCINASE"/>
    <property type="match status" value="1"/>
</dbReference>
<keyword evidence="3" id="KW-1185">Reference proteome</keyword>
<accession>A0A244CUB8</accession>
<evidence type="ECO:0000313" key="2">
    <source>
        <dbReference type="EMBL" id="OUL59207.1"/>
    </source>
</evidence>
<sequence length="599" mass="66544">MNIRHTKSLASLLLGMAALLNAGQSIAQEQANLFLFGQELEVCSSDMDRYCSPAKKQTGFDESAKLGPIFQVTDEAITRLSDFNWTEQPELRAQVIAMLQSLKPQIEASQLSEREFVRLIRRSTFTHQDKTIKGRDVWSGLFEFERNNLFDLLEQKQATRAGKRLKTQVDLMATNNESALLAYQAFYERADQVAGKKRKPRVALLTGVSRDPYQKVDYYTGLFEQLGFEVIWLPLDGAMQTALSVKEYDAEACSKLAQFQIQKLGSFRRNILYPDLFKLQEAACRKDESILDSIKRADAIYIADGSNLLASHALNKPTGEASPELLKIKEMLGNKQLIIAVEGQSINSLASRNTILSGEGAQVMIEPSNVYLSANEVCNLGVDCISTEAERELNYLSEGVLGLFPYGLIDTQLSSLARQTRLLKVAYDTQTQMSFGLDRKTALAISIEESDKGDSVTFDVIGSGGFWIFDIQDGKLSSNMATGEYISHYFTHQDKVVYRNASVAPDFAPWKIATRLNSTNPTVTSSQPFGRYNYFKFSQMLCNTGASSAIAIGQLQEINYTLQLVKSASSAARQGVILLDGDKESRCSFSGVTNQILIN</sequence>
<name>A0A244CUB8_PSEDV</name>
<dbReference type="AlphaFoldDB" id="A0A244CUB8"/>
<gene>
    <name evidence="2" type="ORF">B1199_02740</name>
</gene>
<dbReference type="InterPro" id="IPR029062">
    <property type="entry name" value="Class_I_gatase-like"/>
</dbReference>